<keyword evidence="2" id="KW-0805">Transcription regulation</keyword>
<dbReference type="InterPro" id="IPR036638">
    <property type="entry name" value="HLH_DNA-bd_sf"/>
</dbReference>
<evidence type="ECO:0000259" key="6">
    <source>
        <dbReference type="PROSITE" id="PS50888"/>
    </source>
</evidence>
<name>A0AAN9KLZ6_CLITE</name>
<sequence>MENNPSSSGTERKIIERKRRSEMKALYSELSSVVLHQGSREANSLTDQIDNATKYIKNLQIRLEKMKEKKNSLIDFERSKNVSMIGLMSPQIKIQQTGSSLEIVLITGLDYLFLFNEIIRVIQEEGSEVVNASYTVVENAVFHTIHCQVEESANQAARISERLKFLYH</sequence>
<dbReference type="InterPro" id="IPR015660">
    <property type="entry name" value="MASH1/Ascl1a-like"/>
</dbReference>
<keyword evidence="8" id="KW-1185">Reference proteome</keyword>
<evidence type="ECO:0000256" key="2">
    <source>
        <dbReference type="ARBA" id="ARBA00023015"/>
    </source>
</evidence>
<protein>
    <recommendedName>
        <fullName evidence="6">BHLH domain-containing protein</fullName>
    </recommendedName>
</protein>
<keyword evidence="5" id="KW-0175">Coiled coil</keyword>
<evidence type="ECO:0000256" key="4">
    <source>
        <dbReference type="ARBA" id="ARBA00023242"/>
    </source>
</evidence>
<feature type="coiled-coil region" evidence="5">
    <location>
        <begin position="42"/>
        <end position="76"/>
    </location>
</feature>
<comment type="caution">
    <text evidence="7">The sequence shown here is derived from an EMBL/GenBank/DDBJ whole genome shotgun (WGS) entry which is preliminary data.</text>
</comment>
<keyword evidence="3" id="KW-0804">Transcription</keyword>
<accession>A0AAN9KLZ6</accession>
<dbReference type="PROSITE" id="PS50888">
    <property type="entry name" value="BHLH"/>
    <property type="match status" value="1"/>
</dbReference>
<dbReference type="EMBL" id="JAYKXN010000001">
    <property type="protein sequence ID" value="KAK7319694.1"/>
    <property type="molecule type" value="Genomic_DNA"/>
</dbReference>
<gene>
    <name evidence="7" type="ORF">RJT34_04419</name>
</gene>
<dbReference type="Pfam" id="PF00010">
    <property type="entry name" value="HLH"/>
    <property type="match status" value="1"/>
</dbReference>
<evidence type="ECO:0000256" key="3">
    <source>
        <dbReference type="ARBA" id="ARBA00023163"/>
    </source>
</evidence>
<dbReference type="GO" id="GO:0000977">
    <property type="term" value="F:RNA polymerase II transcription regulatory region sequence-specific DNA binding"/>
    <property type="evidence" value="ECO:0007669"/>
    <property type="project" value="TreeGrafter"/>
</dbReference>
<evidence type="ECO:0000313" key="8">
    <source>
        <dbReference type="Proteomes" id="UP001359559"/>
    </source>
</evidence>
<dbReference type="GO" id="GO:0000981">
    <property type="term" value="F:DNA-binding transcription factor activity, RNA polymerase II-specific"/>
    <property type="evidence" value="ECO:0007669"/>
    <property type="project" value="TreeGrafter"/>
</dbReference>
<feature type="domain" description="BHLH" evidence="6">
    <location>
        <begin position="7"/>
        <end position="59"/>
    </location>
</feature>
<dbReference type="PANTHER" id="PTHR13935:SF90">
    <property type="entry name" value="TRANSCRIPTION FACTOR BHLH162"/>
    <property type="match status" value="1"/>
</dbReference>
<dbReference type="Proteomes" id="UP001359559">
    <property type="component" value="Unassembled WGS sequence"/>
</dbReference>
<reference evidence="7 8" key="1">
    <citation type="submission" date="2024-01" db="EMBL/GenBank/DDBJ databases">
        <title>The genomes of 5 underutilized Papilionoideae crops provide insights into root nodulation and disease resistance.</title>
        <authorList>
            <person name="Yuan L."/>
        </authorList>
    </citation>
    <scope>NUCLEOTIDE SEQUENCE [LARGE SCALE GENOMIC DNA]</scope>
    <source>
        <strain evidence="7">LY-2023</strain>
        <tissue evidence="7">Leaf</tissue>
    </source>
</reference>
<dbReference type="Gene3D" id="4.10.280.10">
    <property type="entry name" value="Helix-loop-helix DNA-binding domain"/>
    <property type="match status" value="1"/>
</dbReference>
<evidence type="ECO:0000256" key="1">
    <source>
        <dbReference type="ARBA" id="ARBA00004123"/>
    </source>
</evidence>
<dbReference type="GO" id="GO:0090575">
    <property type="term" value="C:RNA polymerase II transcription regulator complex"/>
    <property type="evidence" value="ECO:0007669"/>
    <property type="project" value="TreeGrafter"/>
</dbReference>
<comment type="subcellular location">
    <subcellularLocation>
        <location evidence="1">Nucleus</location>
    </subcellularLocation>
</comment>
<dbReference type="AlphaFoldDB" id="A0AAN9KLZ6"/>
<proteinExistence type="predicted"/>
<dbReference type="InterPro" id="IPR011598">
    <property type="entry name" value="bHLH_dom"/>
</dbReference>
<organism evidence="7 8">
    <name type="scientific">Clitoria ternatea</name>
    <name type="common">Butterfly pea</name>
    <dbReference type="NCBI Taxonomy" id="43366"/>
    <lineage>
        <taxon>Eukaryota</taxon>
        <taxon>Viridiplantae</taxon>
        <taxon>Streptophyta</taxon>
        <taxon>Embryophyta</taxon>
        <taxon>Tracheophyta</taxon>
        <taxon>Spermatophyta</taxon>
        <taxon>Magnoliopsida</taxon>
        <taxon>eudicotyledons</taxon>
        <taxon>Gunneridae</taxon>
        <taxon>Pentapetalae</taxon>
        <taxon>rosids</taxon>
        <taxon>fabids</taxon>
        <taxon>Fabales</taxon>
        <taxon>Fabaceae</taxon>
        <taxon>Papilionoideae</taxon>
        <taxon>50 kb inversion clade</taxon>
        <taxon>NPAAA clade</taxon>
        <taxon>indigoferoid/millettioid clade</taxon>
        <taxon>Phaseoleae</taxon>
        <taxon>Clitoria</taxon>
    </lineage>
</organism>
<dbReference type="PANTHER" id="PTHR13935">
    <property type="entry name" value="ACHAETE-SCUTE TRANSCRIPTION FACTOR-RELATED"/>
    <property type="match status" value="1"/>
</dbReference>
<evidence type="ECO:0000313" key="7">
    <source>
        <dbReference type="EMBL" id="KAK7319694.1"/>
    </source>
</evidence>
<evidence type="ECO:0000256" key="5">
    <source>
        <dbReference type="SAM" id="Coils"/>
    </source>
</evidence>
<dbReference type="SUPFAM" id="SSF47459">
    <property type="entry name" value="HLH, helix-loop-helix DNA-binding domain"/>
    <property type="match status" value="1"/>
</dbReference>
<keyword evidence="4" id="KW-0539">Nucleus</keyword>
<dbReference type="GO" id="GO:0046983">
    <property type="term" value="F:protein dimerization activity"/>
    <property type="evidence" value="ECO:0007669"/>
    <property type="project" value="InterPro"/>
</dbReference>